<dbReference type="InterPro" id="IPR027353">
    <property type="entry name" value="NET_dom"/>
</dbReference>
<dbReference type="Pfam" id="PF17035">
    <property type="entry name" value="BET"/>
    <property type="match status" value="1"/>
</dbReference>
<keyword evidence="9" id="KW-1185">Reference proteome</keyword>
<evidence type="ECO:0000256" key="2">
    <source>
        <dbReference type="ARBA" id="ARBA00023117"/>
    </source>
</evidence>
<feature type="compositionally biased region" description="Acidic residues" evidence="5">
    <location>
        <begin position="365"/>
        <end position="379"/>
    </location>
</feature>
<evidence type="ECO:0000256" key="4">
    <source>
        <dbReference type="PROSITE-ProRule" id="PRU00035"/>
    </source>
</evidence>
<dbReference type="CDD" id="cd05506">
    <property type="entry name" value="Bromo_plant1"/>
    <property type="match status" value="1"/>
</dbReference>
<sequence length="863" mass="95796">MASAFIHTHERHNNPYSLGSEDMMLKKGMKMGKVGTEASNDLRVLKRKSMSLNHDNFHGSPAMVSLDISKLSRGQRSELRKKLKRNIEEVRTLVTKIDLLVDSIQNPKQTPSALKSDSKHHTLSGEAKPLTLRADINGLGRKDVASVVSDPASSSGETPRDMPKEMSQREARLARQPSVVVPEASAGTPNEKMKRTPKANPTYVNDEFLSGKDKMPPPEKSKPKKVAGGQGRDPRRQKVEGARAKRMSDMLKQCTTLLRKLMSHKHGWVFNDPVDAEKLGLHDYHAIIKKPMDLGTIKKRLHLKQYPTPAEFAADVELTFTNAMTYNPVGHDVYVMAELLKNMFEDWRRNMNKKLEEEKRRVDREEEMLANDEDSLEEPGDVRRGERDLHSLTRGKSSSRLGSQPKPRPDDIGKRPMTFEEKRKLSVNLEKLPGDKLERIVQIIKKKNPDLGQNEDEIEVDIDSFDNDTLWELDRFVTNYMKSRGKKAKSKAQAQGGEFQTAAPAGNAGRKSRLGGDGFEKDVDIDDDLAPTKFAPVVIDKGRDSSSSGSDSSDSGSSDSDSDSGSSSGSDSDAEEGQTGGAGPKASHDKSIADCPPQPLQDPVGTDPAREPKDGPGPVQEATKRDDPVIQEEIPSERPVVQEKSPPVRQVSPEKQLRAAMLKGRFADLIVKSQEKSLPDNKNDKVDPEKLKRDREEMERRQREEKARLHAEAKAAEAMKRKAEAEAALVEKQKREVERDEARRALQRMEKTVEIDENSAILNDLERLRSGPLESMLGSAHDVGNHEEGSPDGSSTIALQGGSNPLEQLGLFMRNEEDEDEPHDDEDEEMDGESAEAVKADAAGDEDEAVDVEDVEDGEIDVD</sequence>
<protein>
    <submittedName>
        <fullName evidence="8">Uncharacterized protein</fullName>
    </submittedName>
</protein>
<feature type="region of interest" description="Disordered" evidence="5">
    <location>
        <begin position="672"/>
        <end position="708"/>
    </location>
</feature>
<feature type="compositionally biased region" description="Basic and acidic residues" evidence="5">
    <location>
        <begin position="407"/>
        <end position="419"/>
    </location>
</feature>
<feature type="compositionally biased region" description="Basic and acidic residues" evidence="5">
    <location>
        <begin position="380"/>
        <end position="391"/>
    </location>
</feature>
<gene>
    <name evidence="8" type="ORF">KC19_1G099200</name>
</gene>
<feature type="region of interest" description="Disordered" evidence="5">
    <location>
        <begin position="107"/>
        <end position="129"/>
    </location>
</feature>
<dbReference type="PROSITE" id="PS50014">
    <property type="entry name" value="BROMODOMAIN_2"/>
    <property type="match status" value="1"/>
</dbReference>
<evidence type="ECO:0000256" key="5">
    <source>
        <dbReference type="SAM" id="MobiDB-lite"/>
    </source>
</evidence>
<dbReference type="InterPro" id="IPR001487">
    <property type="entry name" value="Bromodomain"/>
</dbReference>
<feature type="region of interest" description="Disordered" evidence="5">
    <location>
        <begin position="143"/>
        <end position="246"/>
    </location>
</feature>
<dbReference type="PRINTS" id="PR00503">
    <property type="entry name" value="BROMODOMAIN"/>
</dbReference>
<feature type="compositionally biased region" description="Polar residues" evidence="5">
    <location>
        <begin position="792"/>
        <end position="806"/>
    </location>
</feature>
<reference evidence="8" key="1">
    <citation type="submission" date="2020-06" db="EMBL/GenBank/DDBJ databases">
        <title>WGS assembly of Ceratodon purpureus strain R40.</title>
        <authorList>
            <person name="Carey S.B."/>
            <person name="Jenkins J."/>
            <person name="Shu S."/>
            <person name="Lovell J.T."/>
            <person name="Sreedasyam A."/>
            <person name="Maumus F."/>
            <person name="Tiley G.P."/>
            <person name="Fernandez-Pozo N."/>
            <person name="Barry K."/>
            <person name="Chen C."/>
            <person name="Wang M."/>
            <person name="Lipzen A."/>
            <person name="Daum C."/>
            <person name="Saski C.A."/>
            <person name="Payton A.C."/>
            <person name="Mcbreen J.C."/>
            <person name="Conrad R.E."/>
            <person name="Kollar L.M."/>
            <person name="Olsson S."/>
            <person name="Huttunen S."/>
            <person name="Landis J.B."/>
            <person name="Wickett N.J."/>
            <person name="Johnson M.G."/>
            <person name="Rensing S.A."/>
            <person name="Grimwood J."/>
            <person name="Schmutz J."/>
            <person name="Mcdaniel S.F."/>
        </authorList>
    </citation>
    <scope>NUCLEOTIDE SEQUENCE</scope>
    <source>
        <strain evidence="8">R40</strain>
    </source>
</reference>
<dbReference type="AlphaFoldDB" id="A0A8T0J5D0"/>
<dbReference type="EMBL" id="CM026421">
    <property type="protein sequence ID" value="KAG0590432.1"/>
    <property type="molecule type" value="Genomic_DNA"/>
</dbReference>
<accession>A0A8T0J5D0</accession>
<feature type="region of interest" description="Disordered" evidence="5">
    <location>
        <begin position="773"/>
        <end position="863"/>
    </location>
</feature>
<evidence type="ECO:0000313" key="9">
    <source>
        <dbReference type="Proteomes" id="UP000822688"/>
    </source>
</evidence>
<dbReference type="PROSITE" id="PS51525">
    <property type="entry name" value="NET"/>
    <property type="match status" value="1"/>
</dbReference>
<comment type="caution">
    <text evidence="8">The sequence shown here is derived from an EMBL/GenBank/DDBJ whole genome shotgun (WGS) entry which is preliminary data.</text>
</comment>
<feature type="compositionally biased region" description="Low complexity" evidence="5">
    <location>
        <begin position="145"/>
        <end position="155"/>
    </location>
</feature>
<feature type="compositionally biased region" description="Basic and acidic residues" evidence="5">
    <location>
        <begin position="232"/>
        <end position="246"/>
    </location>
</feature>
<feature type="region of interest" description="Disordered" evidence="5">
    <location>
        <begin position="358"/>
        <end position="419"/>
    </location>
</feature>
<keyword evidence="1" id="KW-0805">Transcription regulation</keyword>
<feature type="compositionally biased region" description="Acidic residues" evidence="5">
    <location>
        <begin position="816"/>
        <end position="834"/>
    </location>
</feature>
<dbReference type="InterPro" id="IPR036427">
    <property type="entry name" value="Bromodomain-like_sf"/>
</dbReference>
<feature type="compositionally biased region" description="Acidic residues" evidence="5">
    <location>
        <begin position="843"/>
        <end position="863"/>
    </location>
</feature>
<feature type="compositionally biased region" description="Basic and acidic residues" evidence="5">
    <location>
        <begin position="209"/>
        <end position="221"/>
    </location>
</feature>
<keyword evidence="3" id="KW-0804">Transcription</keyword>
<dbReference type="Proteomes" id="UP000822688">
    <property type="component" value="Chromosome 1"/>
</dbReference>
<keyword evidence="2 4" id="KW-0103">Bromodomain</keyword>
<dbReference type="InterPro" id="IPR038336">
    <property type="entry name" value="NET_sf"/>
</dbReference>
<evidence type="ECO:0000259" key="6">
    <source>
        <dbReference type="PROSITE" id="PS50014"/>
    </source>
</evidence>
<feature type="compositionally biased region" description="Basic and acidic residues" evidence="5">
    <location>
        <begin position="158"/>
        <end position="173"/>
    </location>
</feature>
<proteinExistence type="predicted"/>
<evidence type="ECO:0000256" key="1">
    <source>
        <dbReference type="ARBA" id="ARBA00023015"/>
    </source>
</evidence>
<dbReference type="InterPro" id="IPR037377">
    <property type="entry name" value="GTE_bromo"/>
</dbReference>
<dbReference type="SUPFAM" id="SSF47370">
    <property type="entry name" value="Bromodomain"/>
    <property type="match status" value="1"/>
</dbReference>
<feature type="domain" description="Bromo" evidence="6">
    <location>
        <begin position="262"/>
        <end position="334"/>
    </location>
</feature>
<name>A0A8T0J5D0_CERPU</name>
<evidence type="ECO:0000256" key="3">
    <source>
        <dbReference type="ARBA" id="ARBA00023163"/>
    </source>
</evidence>
<dbReference type="Pfam" id="PF00439">
    <property type="entry name" value="Bromodomain"/>
    <property type="match status" value="1"/>
</dbReference>
<dbReference type="SMART" id="SM00297">
    <property type="entry name" value="BROMO"/>
    <property type="match status" value="1"/>
</dbReference>
<evidence type="ECO:0000259" key="7">
    <source>
        <dbReference type="PROSITE" id="PS51525"/>
    </source>
</evidence>
<dbReference type="PANTHER" id="PTHR45926">
    <property type="entry name" value="OSJNBA0053K19.4 PROTEIN"/>
    <property type="match status" value="1"/>
</dbReference>
<dbReference type="Gene3D" id="1.20.1270.220">
    <property type="match status" value="1"/>
</dbReference>
<evidence type="ECO:0000313" key="8">
    <source>
        <dbReference type="EMBL" id="KAG0590432.1"/>
    </source>
</evidence>
<organism evidence="8 9">
    <name type="scientific">Ceratodon purpureus</name>
    <name type="common">Fire moss</name>
    <name type="synonym">Dicranum purpureum</name>
    <dbReference type="NCBI Taxonomy" id="3225"/>
    <lineage>
        <taxon>Eukaryota</taxon>
        <taxon>Viridiplantae</taxon>
        <taxon>Streptophyta</taxon>
        <taxon>Embryophyta</taxon>
        <taxon>Bryophyta</taxon>
        <taxon>Bryophytina</taxon>
        <taxon>Bryopsida</taxon>
        <taxon>Dicranidae</taxon>
        <taxon>Pseudoditrichales</taxon>
        <taxon>Ditrichaceae</taxon>
        <taxon>Ceratodon</taxon>
    </lineage>
</organism>
<feature type="compositionally biased region" description="Low complexity" evidence="5">
    <location>
        <begin position="545"/>
        <end position="571"/>
    </location>
</feature>
<feature type="region of interest" description="Disordered" evidence="5">
    <location>
        <begin position="484"/>
        <end position="654"/>
    </location>
</feature>
<feature type="compositionally biased region" description="Basic and acidic residues" evidence="5">
    <location>
        <begin position="673"/>
        <end position="708"/>
    </location>
</feature>
<feature type="domain" description="NET" evidence="7">
    <location>
        <begin position="407"/>
        <end position="488"/>
    </location>
</feature>
<dbReference type="Gene3D" id="1.20.920.10">
    <property type="entry name" value="Bromodomain-like"/>
    <property type="match status" value="1"/>
</dbReference>